<keyword evidence="1" id="KW-0472">Membrane</keyword>
<name>A0ABV1JDS4_9ACTN</name>
<keyword evidence="3" id="KW-1185">Reference proteome</keyword>
<gene>
    <name evidence="2" type="ORF">AAA083_08535</name>
</gene>
<dbReference type="RefSeq" id="WP_349227459.1">
    <property type="nucleotide sequence ID" value="NZ_JBBNOP010000006.1"/>
</dbReference>
<keyword evidence="1" id="KW-1133">Transmembrane helix</keyword>
<feature type="transmembrane region" description="Helical" evidence="1">
    <location>
        <begin position="7"/>
        <end position="28"/>
    </location>
</feature>
<protein>
    <submittedName>
        <fullName evidence="2">Uncharacterized protein</fullName>
    </submittedName>
</protein>
<dbReference type="Proteomes" id="UP001487305">
    <property type="component" value="Unassembled WGS sequence"/>
</dbReference>
<evidence type="ECO:0000256" key="1">
    <source>
        <dbReference type="SAM" id="Phobius"/>
    </source>
</evidence>
<evidence type="ECO:0000313" key="2">
    <source>
        <dbReference type="EMBL" id="MEQ3363020.1"/>
    </source>
</evidence>
<sequence length="43" mass="4713">MGILHAIGCSIGIVSAICAVILLCLFLSSKNDIDWHYGPPWQR</sequence>
<dbReference type="EMBL" id="JBBNOP010000006">
    <property type="protein sequence ID" value="MEQ3363020.1"/>
    <property type="molecule type" value="Genomic_DNA"/>
</dbReference>
<keyword evidence="1" id="KW-0812">Transmembrane</keyword>
<reference evidence="2 3" key="1">
    <citation type="submission" date="2024-04" db="EMBL/GenBank/DDBJ databases">
        <title>Human intestinal bacterial collection.</title>
        <authorList>
            <person name="Pauvert C."/>
            <person name="Hitch T.C.A."/>
            <person name="Clavel T."/>
        </authorList>
    </citation>
    <scope>NUCLEOTIDE SEQUENCE [LARGE SCALE GENOMIC DNA]</scope>
    <source>
        <strain evidence="2 3">CLA-KB-H42</strain>
    </source>
</reference>
<evidence type="ECO:0000313" key="3">
    <source>
        <dbReference type="Proteomes" id="UP001487305"/>
    </source>
</evidence>
<proteinExistence type="predicted"/>
<accession>A0ABV1JDS4</accession>
<comment type="caution">
    <text evidence="2">The sequence shown here is derived from an EMBL/GenBank/DDBJ whole genome shotgun (WGS) entry which is preliminary data.</text>
</comment>
<organism evidence="2 3">
    <name type="scientific">Raoultibacter massiliensis</name>
    <dbReference type="NCBI Taxonomy" id="1852371"/>
    <lineage>
        <taxon>Bacteria</taxon>
        <taxon>Bacillati</taxon>
        <taxon>Actinomycetota</taxon>
        <taxon>Coriobacteriia</taxon>
        <taxon>Eggerthellales</taxon>
        <taxon>Eggerthellaceae</taxon>
        <taxon>Raoultibacter</taxon>
    </lineage>
</organism>